<keyword evidence="3" id="KW-0813">Transport</keyword>
<dbReference type="GO" id="GO:0005789">
    <property type="term" value="C:endoplasmic reticulum membrane"/>
    <property type="evidence" value="ECO:0007669"/>
    <property type="project" value="TreeGrafter"/>
</dbReference>
<evidence type="ECO:0000256" key="8">
    <source>
        <dbReference type="SAM" id="Phobius"/>
    </source>
</evidence>
<reference evidence="10 11" key="1">
    <citation type="submission" date="2024-01" db="EMBL/GenBank/DDBJ databases">
        <title>Genome assemblies of Stephania.</title>
        <authorList>
            <person name="Yang L."/>
        </authorList>
    </citation>
    <scope>NUCLEOTIDE SEQUENCE [LARGE SCALE GENOMIC DNA]</scope>
    <source>
        <strain evidence="10">YNDBR</strain>
        <tissue evidence="10">Leaf</tissue>
    </source>
</reference>
<dbReference type="PROSITE" id="PS50850">
    <property type="entry name" value="MFS"/>
    <property type="match status" value="1"/>
</dbReference>
<feature type="transmembrane region" description="Helical" evidence="8">
    <location>
        <begin position="615"/>
        <end position="634"/>
    </location>
</feature>
<dbReference type="Proteomes" id="UP001420932">
    <property type="component" value="Unassembled WGS sequence"/>
</dbReference>
<evidence type="ECO:0000256" key="4">
    <source>
        <dbReference type="ARBA" id="ARBA00022597"/>
    </source>
</evidence>
<dbReference type="InterPro" id="IPR036259">
    <property type="entry name" value="MFS_trans_sf"/>
</dbReference>
<evidence type="ECO:0000313" key="11">
    <source>
        <dbReference type="Proteomes" id="UP001420932"/>
    </source>
</evidence>
<feature type="transmembrane region" description="Helical" evidence="8">
    <location>
        <begin position="297"/>
        <end position="325"/>
    </location>
</feature>
<feature type="transmembrane region" description="Helical" evidence="8">
    <location>
        <begin position="541"/>
        <end position="569"/>
    </location>
</feature>
<evidence type="ECO:0000256" key="3">
    <source>
        <dbReference type="ARBA" id="ARBA00022448"/>
    </source>
</evidence>
<comment type="caution">
    <text evidence="10">The sequence shown here is derived from an EMBL/GenBank/DDBJ whole genome shotgun (WGS) entry which is preliminary data.</text>
</comment>
<evidence type="ECO:0000256" key="5">
    <source>
        <dbReference type="ARBA" id="ARBA00022692"/>
    </source>
</evidence>
<evidence type="ECO:0000259" key="9">
    <source>
        <dbReference type="PROSITE" id="PS50850"/>
    </source>
</evidence>
<name>A0AAP0HVU8_9MAGN</name>
<keyword evidence="7 8" id="KW-0472">Membrane</keyword>
<keyword evidence="11" id="KW-1185">Reference proteome</keyword>
<dbReference type="FunFam" id="1.20.1250.20:FF:000028">
    <property type="entry name" value="Sugar phosphate exchanger 3 isoform 1"/>
    <property type="match status" value="1"/>
</dbReference>
<dbReference type="AlphaFoldDB" id="A0AAP0HVU8"/>
<evidence type="ECO:0000256" key="2">
    <source>
        <dbReference type="ARBA" id="ARBA00009598"/>
    </source>
</evidence>
<dbReference type="PANTHER" id="PTHR43184">
    <property type="entry name" value="MAJOR FACILITATOR SUPERFAMILY TRANSPORTER 16, ISOFORM B"/>
    <property type="match status" value="1"/>
</dbReference>
<dbReference type="InterPro" id="IPR020846">
    <property type="entry name" value="MFS_dom"/>
</dbReference>
<keyword evidence="5 8" id="KW-0812">Transmembrane</keyword>
<gene>
    <name evidence="10" type="ORF">Syun_025506</name>
</gene>
<dbReference type="GO" id="GO:0022857">
    <property type="term" value="F:transmembrane transporter activity"/>
    <property type="evidence" value="ECO:0007669"/>
    <property type="project" value="InterPro"/>
</dbReference>
<comment type="subcellular location">
    <subcellularLocation>
        <location evidence="1">Membrane</location>
        <topology evidence="1">Multi-pass membrane protein</topology>
    </subcellularLocation>
</comment>
<dbReference type="EMBL" id="JBBNAF010000011">
    <property type="protein sequence ID" value="KAK9098461.1"/>
    <property type="molecule type" value="Genomic_DNA"/>
</dbReference>
<feature type="transmembrane region" description="Helical" evidence="8">
    <location>
        <begin position="174"/>
        <end position="192"/>
    </location>
</feature>
<dbReference type="Gene3D" id="1.20.1250.20">
    <property type="entry name" value="MFS general substrate transporter like domains"/>
    <property type="match status" value="2"/>
</dbReference>
<sequence>MPGRRRGCALARALAHPSTQTWASLGRSRLGKSKVAPWHEQGRGLGGSLGTSKAIPWQIPLARARPRLGRFIEHEQGDTLADSFGTSKVMHWHEQGYALAQARHTLAKLRNGGLNNSIPCPKSYLFLLLNLNHFKLGFLLRSNPQIINTMESKTLNLPPGFNLISATKISPKPLFFFQILVLFITFLSYASFHASRKPPSIVKSVLSPKLESNLTKLGLNSTQFDTGWSPFDGLRGTHRLGELDLAFLSAYSIGMFFAGHVGDRIDLRLFLGFGMLGSGVCTVVFGLGYWFRVHKLGFFFTVQIVSGLVQSIGWPCVVAVVGNWFGKSKRGLIMGVWNSNTSVGNILGSIVASSVLEFGWGWSFVLPGILIIFVGIIVFMFLVVRPEDVGFETPGMEIEMSVEDMEIGKVEEDEVELLEAATFVESANAIGFLDAWRLPGVAPYAFCLFFSKLVAYTFLYCCLILTSTLHLYVEAVAGVQLSHKSAGILSTIFDVGGVIGGISAGYISDKIDARAVTSIAFLFFSIPALILYRLFGSISMYANIVLMFLSGLFVNGPYSLITTAVAADLGSQSFAKGNSRALATVTAIIDGTGSVGAALGPLLTGYISTRGWNSVFAMLLVSIFFASLFLIHLAKAEIVSKMNRSSCQ</sequence>
<evidence type="ECO:0000256" key="7">
    <source>
        <dbReference type="ARBA" id="ARBA00023136"/>
    </source>
</evidence>
<protein>
    <recommendedName>
        <fullName evidence="9">Major facilitator superfamily (MFS) profile domain-containing protein</fullName>
    </recommendedName>
</protein>
<feature type="transmembrane region" description="Helical" evidence="8">
    <location>
        <begin position="581"/>
        <end position="603"/>
    </location>
</feature>
<comment type="similarity">
    <text evidence="2">Belongs to the major facilitator superfamily. Organophosphate:Pi antiporter (OPA) (TC 2.A.1.4) family.</text>
</comment>
<feature type="domain" description="Major facilitator superfamily (MFS) profile" evidence="9">
    <location>
        <begin position="174"/>
        <end position="638"/>
    </location>
</feature>
<evidence type="ECO:0000256" key="6">
    <source>
        <dbReference type="ARBA" id="ARBA00022989"/>
    </source>
</evidence>
<evidence type="ECO:0000256" key="1">
    <source>
        <dbReference type="ARBA" id="ARBA00004141"/>
    </source>
</evidence>
<dbReference type="SUPFAM" id="SSF103473">
    <property type="entry name" value="MFS general substrate transporter"/>
    <property type="match status" value="1"/>
</dbReference>
<feature type="transmembrane region" description="Helical" evidence="8">
    <location>
        <begin position="515"/>
        <end position="535"/>
    </location>
</feature>
<evidence type="ECO:0000313" key="10">
    <source>
        <dbReference type="EMBL" id="KAK9098461.1"/>
    </source>
</evidence>
<feature type="transmembrane region" description="Helical" evidence="8">
    <location>
        <begin position="269"/>
        <end position="291"/>
    </location>
</feature>
<dbReference type="InterPro" id="IPR011701">
    <property type="entry name" value="MFS"/>
</dbReference>
<feature type="transmembrane region" description="Helical" evidence="8">
    <location>
        <begin position="453"/>
        <end position="473"/>
    </location>
</feature>
<proteinExistence type="inferred from homology"/>
<dbReference type="PANTHER" id="PTHR43184:SF12">
    <property type="entry name" value="SUGAR PHOSPHATE EXCHANGER 3"/>
    <property type="match status" value="1"/>
</dbReference>
<keyword evidence="4" id="KW-0762">Sugar transport</keyword>
<accession>A0AAP0HVU8</accession>
<feature type="transmembrane region" description="Helical" evidence="8">
    <location>
        <begin position="245"/>
        <end position="262"/>
    </location>
</feature>
<dbReference type="Pfam" id="PF07690">
    <property type="entry name" value="MFS_1"/>
    <property type="match status" value="1"/>
</dbReference>
<feature type="transmembrane region" description="Helical" evidence="8">
    <location>
        <begin position="362"/>
        <end position="384"/>
    </location>
</feature>
<keyword evidence="6 8" id="KW-1133">Transmembrane helix</keyword>
<organism evidence="10 11">
    <name type="scientific">Stephania yunnanensis</name>
    <dbReference type="NCBI Taxonomy" id="152371"/>
    <lineage>
        <taxon>Eukaryota</taxon>
        <taxon>Viridiplantae</taxon>
        <taxon>Streptophyta</taxon>
        <taxon>Embryophyta</taxon>
        <taxon>Tracheophyta</taxon>
        <taxon>Spermatophyta</taxon>
        <taxon>Magnoliopsida</taxon>
        <taxon>Ranunculales</taxon>
        <taxon>Menispermaceae</taxon>
        <taxon>Menispermoideae</taxon>
        <taxon>Cissampelideae</taxon>
        <taxon>Stephania</taxon>
    </lineage>
</organism>
<feature type="transmembrane region" description="Helical" evidence="8">
    <location>
        <begin position="485"/>
        <end position="508"/>
    </location>
</feature>